<protein>
    <recommendedName>
        <fullName evidence="4">Secreted protein</fullName>
    </recommendedName>
</protein>
<comment type="caution">
    <text evidence="2">The sequence shown here is derived from an EMBL/GenBank/DDBJ whole genome shotgun (WGS) entry which is preliminary data.</text>
</comment>
<evidence type="ECO:0008006" key="4">
    <source>
        <dbReference type="Google" id="ProtNLM"/>
    </source>
</evidence>
<sequence>MLLLYILFLNNLSSVNICPTNWIKVNVIFYSGHGPFPAYHKSPHLSDRDYCSCGANGTKLHNSTWCVLKMSWHKPDSMHVCSRFDFDLMLPCHSKFDASDLKRTCGKFAVATIATLACKTRLPQVRRDK</sequence>
<name>A0A4Y2X6V6_ARAVE</name>
<accession>A0A4Y2X6V6</accession>
<gene>
    <name evidence="2" type="ORF">AVEN_84385_1</name>
</gene>
<evidence type="ECO:0000313" key="3">
    <source>
        <dbReference type="Proteomes" id="UP000499080"/>
    </source>
</evidence>
<organism evidence="2 3">
    <name type="scientific">Araneus ventricosus</name>
    <name type="common">Orbweaver spider</name>
    <name type="synonym">Epeira ventricosa</name>
    <dbReference type="NCBI Taxonomy" id="182803"/>
    <lineage>
        <taxon>Eukaryota</taxon>
        <taxon>Metazoa</taxon>
        <taxon>Ecdysozoa</taxon>
        <taxon>Arthropoda</taxon>
        <taxon>Chelicerata</taxon>
        <taxon>Arachnida</taxon>
        <taxon>Araneae</taxon>
        <taxon>Araneomorphae</taxon>
        <taxon>Entelegynae</taxon>
        <taxon>Araneoidea</taxon>
        <taxon>Araneidae</taxon>
        <taxon>Araneus</taxon>
    </lineage>
</organism>
<dbReference type="OrthoDB" id="6630138at2759"/>
<dbReference type="AlphaFoldDB" id="A0A4Y2X6V6"/>
<reference evidence="2 3" key="1">
    <citation type="journal article" date="2019" name="Sci. Rep.">
        <title>Orb-weaving spider Araneus ventricosus genome elucidates the spidroin gene catalogue.</title>
        <authorList>
            <person name="Kono N."/>
            <person name="Nakamura H."/>
            <person name="Ohtoshi R."/>
            <person name="Moran D.A.P."/>
            <person name="Shinohara A."/>
            <person name="Yoshida Y."/>
            <person name="Fujiwara M."/>
            <person name="Mori M."/>
            <person name="Tomita M."/>
            <person name="Arakawa K."/>
        </authorList>
    </citation>
    <scope>NUCLEOTIDE SEQUENCE [LARGE SCALE GENOMIC DNA]</scope>
</reference>
<evidence type="ECO:0000313" key="2">
    <source>
        <dbReference type="EMBL" id="GBO44906.1"/>
    </source>
</evidence>
<feature type="chain" id="PRO_5021379499" description="Secreted protein" evidence="1">
    <location>
        <begin position="18"/>
        <end position="129"/>
    </location>
</feature>
<feature type="signal peptide" evidence="1">
    <location>
        <begin position="1"/>
        <end position="17"/>
    </location>
</feature>
<dbReference type="Proteomes" id="UP000499080">
    <property type="component" value="Unassembled WGS sequence"/>
</dbReference>
<keyword evidence="1" id="KW-0732">Signal</keyword>
<keyword evidence="3" id="KW-1185">Reference proteome</keyword>
<evidence type="ECO:0000256" key="1">
    <source>
        <dbReference type="SAM" id="SignalP"/>
    </source>
</evidence>
<dbReference type="EMBL" id="BGPR01071830">
    <property type="protein sequence ID" value="GBO44906.1"/>
    <property type="molecule type" value="Genomic_DNA"/>
</dbReference>
<proteinExistence type="predicted"/>